<dbReference type="EMBL" id="CAVMJV010000025">
    <property type="protein sequence ID" value="CAK5074238.1"/>
    <property type="molecule type" value="Genomic_DNA"/>
</dbReference>
<evidence type="ECO:0000313" key="1">
    <source>
        <dbReference type="EMBL" id="CAK5074238.1"/>
    </source>
</evidence>
<sequence length="112" mass="13028">MIKITFSRDERLGWLTFCPSNLGTTIRASVHIKLPKISLKENFKKICEELKLQIRGINGEHTETEEENNVFDISNKKRLGINEFEAVKQMHEGVKKLIELEKGEEEEENENN</sequence>
<dbReference type="Proteomes" id="UP001497535">
    <property type="component" value="Unassembled WGS sequence"/>
</dbReference>
<gene>
    <name evidence="1" type="ORF">MENTE1834_LOCUS20967</name>
</gene>
<evidence type="ECO:0000313" key="2">
    <source>
        <dbReference type="Proteomes" id="UP001497535"/>
    </source>
</evidence>
<reference evidence="1" key="1">
    <citation type="submission" date="2023-11" db="EMBL/GenBank/DDBJ databases">
        <authorList>
            <person name="Poullet M."/>
        </authorList>
    </citation>
    <scope>NUCLEOTIDE SEQUENCE</scope>
    <source>
        <strain evidence="1">E1834</strain>
    </source>
</reference>
<organism evidence="1 2">
    <name type="scientific">Meloidogyne enterolobii</name>
    <name type="common">Root-knot nematode worm</name>
    <name type="synonym">Meloidogyne mayaguensis</name>
    <dbReference type="NCBI Taxonomy" id="390850"/>
    <lineage>
        <taxon>Eukaryota</taxon>
        <taxon>Metazoa</taxon>
        <taxon>Ecdysozoa</taxon>
        <taxon>Nematoda</taxon>
        <taxon>Chromadorea</taxon>
        <taxon>Rhabditida</taxon>
        <taxon>Tylenchina</taxon>
        <taxon>Tylenchomorpha</taxon>
        <taxon>Tylenchoidea</taxon>
        <taxon>Meloidogynidae</taxon>
        <taxon>Meloidogyninae</taxon>
        <taxon>Meloidogyne</taxon>
    </lineage>
</organism>
<protein>
    <submittedName>
        <fullName evidence="1">Uncharacterized protein</fullName>
    </submittedName>
</protein>
<accession>A0ACB0Z5T9</accession>
<keyword evidence="2" id="KW-1185">Reference proteome</keyword>
<comment type="caution">
    <text evidence="1">The sequence shown here is derived from an EMBL/GenBank/DDBJ whole genome shotgun (WGS) entry which is preliminary data.</text>
</comment>
<name>A0ACB0Z5T9_MELEN</name>
<proteinExistence type="predicted"/>